<keyword evidence="2" id="KW-1185">Reference proteome</keyword>
<proteinExistence type="predicted"/>
<dbReference type="EMBL" id="JBBPBN010000007">
    <property type="protein sequence ID" value="KAK9033541.1"/>
    <property type="molecule type" value="Genomic_DNA"/>
</dbReference>
<reference evidence="1 2" key="1">
    <citation type="journal article" date="2024" name="G3 (Bethesda)">
        <title>Genome assembly of Hibiscus sabdariffa L. provides insights into metabolisms of medicinal natural products.</title>
        <authorList>
            <person name="Kim T."/>
        </authorList>
    </citation>
    <scope>NUCLEOTIDE SEQUENCE [LARGE SCALE GENOMIC DNA]</scope>
    <source>
        <strain evidence="1">TK-2024</strain>
        <tissue evidence="1">Old leaves</tissue>
    </source>
</reference>
<comment type="caution">
    <text evidence="1">The sequence shown here is derived from an EMBL/GenBank/DDBJ whole genome shotgun (WGS) entry which is preliminary data.</text>
</comment>
<name>A0ABR2T7U0_9ROSI</name>
<gene>
    <name evidence="1" type="ORF">V6N11_049728</name>
</gene>
<protein>
    <submittedName>
        <fullName evidence="1">Uncharacterized protein</fullName>
    </submittedName>
</protein>
<dbReference type="Proteomes" id="UP001396334">
    <property type="component" value="Unassembled WGS sequence"/>
</dbReference>
<evidence type="ECO:0000313" key="1">
    <source>
        <dbReference type="EMBL" id="KAK9033541.1"/>
    </source>
</evidence>
<accession>A0ABR2T7U0</accession>
<evidence type="ECO:0000313" key="2">
    <source>
        <dbReference type="Proteomes" id="UP001396334"/>
    </source>
</evidence>
<organism evidence="1 2">
    <name type="scientific">Hibiscus sabdariffa</name>
    <name type="common">roselle</name>
    <dbReference type="NCBI Taxonomy" id="183260"/>
    <lineage>
        <taxon>Eukaryota</taxon>
        <taxon>Viridiplantae</taxon>
        <taxon>Streptophyta</taxon>
        <taxon>Embryophyta</taxon>
        <taxon>Tracheophyta</taxon>
        <taxon>Spermatophyta</taxon>
        <taxon>Magnoliopsida</taxon>
        <taxon>eudicotyledons</taxon>
        <taxon>Gunneridae</taxon>
        <taxon>Pentapetalae</taxon>
        <taxon>rosids</taxon>
        <taxon>malvids</taxon>
        <taxon>Malvales</taxon>
        <taxon>Malvaceae</taxon>
        <taxon>Malvoideae</taxon>
        <taxon>Hibiscus</taxon>
    </lineage>
</organism>
<sequence>MINLNGDWDWDRFQDFLPSTVLLAIGAVKPPSNSISDVIGWGGDDRLQFSIKAVYLMRAGIEERAEEDLSHLFRDCVETRMSWPLVIKLEKLHEFHTLELRTWLHVNLSN</sequence>